<dbReference type="Proteomes" id="UP001056610">
    <property type="component" value="Chromosome"/>
</dbReference>
<organism evidence="1 2">
    <name type="scientific">Candidatus Mycobacterium methanotrophicum</name>
    <dbReference type="NCBI Taxonomy" id="2943498"/>
    <lineage>
        <taxon>Bacteria</taxon>
        <taxon>Bacillati</taxon>
        <taxon>Actinomycetota</taxon>
        <taxon>Actinomycetes</taxon>
        <taxon>Mycobacteriales</taxon>
        <taxon>Mycobacteriaceae</taxon>
        <taxon>Mycobacterium</taxon>
    </lineage>
</organism>
<evidence type="ECO:0000313" key="1">
    <source>
        <dbReference type="EMBL" id="UQX13359.1"/>
    </source>
</evidence>
<evidence type="ECO:0000313" key="2">
    <source>
        <dbReference type="Proteomes" id="UP001056610"/>
    </source>
</evidence>
<protein>
    <submittedName>
        <fullName evidence="1">Uncharacterized protein</fullName>
    </submittedName>
</protein>
<proteinExistence type="predicted"/>
<keyword evidence="2" id="KW-1185">Reference proteome</keyword>
<accession>A0ABY4QTT2</accession>
<dbReference type="EMBL" id="CP097320">
    <property type="protein sequence ID" value="UQX13359.1"/>
    <property type="molecule type" value="Genomic_DNA"/>
</dbReference>
<dbReference type="RefSeq" id="WP_219067119.1">
    <property type="nucleotide sequence ID" value="NZ_CAJUXY010000015.1"/>
</dbReference>
<name>A0ABY4QTT2_9MYCO</name>
<gene>
    <name evidence="1" type="ORF">M5I08_14730</name>
</gene>
<reference evidence="1" key="1">
    <citation type="submission" date="2022-05" db="EMBL/GenBank/DDBJ databases">
        <title>A methanotrophic Mycobacterium dominates a cave microbial ecosystem.</title>
        <authorList>
            <person name="Van Spanning R.J.M."/>
            <person name="Guan Q."/>
            <person name="Melkonian C."/>
            <person name="Gallant J."/>
            <person name="Polerecky L."/>
            <person name="Flot J.-F."/>
            <person name="Brandt B.W."/>
            <person name="Braster M."/>
            <person name="Iturbe Espinoza P."/>
            <person name="Aerts J."/>
            <person name="Meima-Franke M."/>
            <person name="Piersma S.R."/>
            <person name="Bunduc C."/>
            <person name="Ummels R."/>
            <person name="Pain A."/>
            <person name="Fleming E.J."/>
            <person name="van der Wel N."/>
            <person name="Gherman V.D."/>
            <person name="Sarbu S.M."/>
            <person name="Bodelier P.L.E."/>
            <person name="Bitter W."/>
        </authorList>
    </citation>
    <scope>NUCLEOTIDE SEQUENCE</scope>
    <source>
        <strain evidence="1">Sulfur Cave</strain>
    </source>
</reference>
<sequence>MYQRKNRSQCTREVVGVVATAGLELIPIIEAIINGGLFVQAGPGTPHYTYDAPHYTYDIVPITNSIALAGSETQPYGAGVAKL</sequence>